<dbReference type="Gene3D" id="2.60.120.620">
    <property type="entry name" value="q2cbj1_9rhob like domain"/>
    <property type="match status" value="1"/>
</dbReference>
<dbReference type="HAMAP" id="MF_00657">
    <property type="entry name" value="Hydroxyl_YbiX"/>
    <property type="match status" value="1"/>
</dbReference>
<dbReference type="SUPFAM" id="SSF51197">
    <property type="entry name" value="Clavaminate synthase-like"/>
    <property type="match status" value="1"/>
</dbReference>
<dbReference type="EMBL" id="QGKM01000083">
    <property type="protein sequence ID" value="PWQ92550.1"/>
    <property type="molecule type" value="Genomic_DNA"/>
</dbReference>
<evidence type="ECO:0000256" key="4">
    <source>
        <dbReference type="ARBA" id="ARBA00022964"/>
    </source>
</evidence>
<comment type="caution">
    <text evidence="9">The sequence shown here is derived from an EMBL/GenBank/DDBJ whole genome shotgun (WGS) entry which is preliminary data.</text>
</comment>
<feature type="binding site" evidence="7">
    <location>
        <position position="96"/>
    </location>
    <ligand>
        <name>Fe cation</name>
        <dbReference type="ChEBI" id="CHEBI:24875"/>
    </ligand>
</feature>
<keyword evidence="4 7" id="KW-0223">Dioxygenase</keyword>
<dbReference type="PANTHER" id="PTHR41536">
    <property type="entry name" value="PKHD-TYPE HYDROXYLASE YBIX"/>
    <property type="match status" value="1"/>
</dbReference>
<keyword evidence="2 7" id="KW-0479">Metal-binding</keyword>
<dbReference type="InterPro" id="IPR005123">
    <property type="entry name" value="Oxoglu/Fe-dep_dioxygenase_dom"/>
</dbReference>
<keyword evidence="3 7" id="KW-0847">Vitamin C</keyword>
<dbReference type="InterPro" id="IPR023550">
    <property type="entry name" value="PKHD_hydroxylase"/>
</dbReference>
<dbReference type="Gene3D" id="4.10.860.20">
    <property type="entry name" value="Rabenosyn, Rab binding domain"/>
    <property type="match status" value="1"/>
</dbReference>
<keyword evidence="10" id="KW-1185">Reference proteome</keyword>
<evidence type="ECO:0000256" key="6">
    <source>
        <dbReference type="ARBA" id="ARBA00023004"/>
    </source>
</evidence>
<dbReference type="InterPro" id="IPR006620">
    <property type="entry name" value="Pro_4_hyd_alph"/>
</dbReference>
<dbReference type="RefSeq" id="WP_109839510.1">
    <property type="nucleotide sequence ID" value="NZ_QGKM01000083.1"/>
</dbReference>
<evidence type="ECO:0000313" key="10">
    <source>
        <dbReference type="Proteomes" id="UP000245539"/>
    </source>
</evidence>
<evidence type="ECO:0000256" key="2">
    <source>
        <dbReference type="ARBA" id="ARBA00022723"/>
    </source>
</evidence>
<evidence type="ECO:0000256" key="3">
    <source>
        <dbReference type="ARBA" id="ARBA00022896"/>
    </source>
</evidence>
<gene>
    <name evidence="9" type="ORF">DKW60_20400</name>
</gene>
<evidence type="ECO:0000313" key="9">
    <source>
        <dbReference type="EMBL" id="PWQ92550.1"/>
    </source>
</evidence>
<dbReference type="Proteomes" id="UP000245539">
    <property type="component" value="Unassembled WGS sequence"/>
</dbReference>
<feature type="binding site" evidence="7">
    <location>
        <position position="169"/>
    </location>
    <ligand>
        <name>2-oxoglutarate</name>
        <dbReference type="ChEBI" id="CHEBI:16810"/>
    </ligand>
</feature>
<accession>A0A317C8A6</accession>
<proteinExistence type="inferred from homology"/>
<evidence type="ECO:0000256" key="7">
    <source>
        <dbReference type="HAMAP-Rule" id="MF_00657"/>
    </source>
</evidence>
<evidence type="ECO:0000256" key="5">
    <source>
        <dbReference type="ARBA" id="ARBA00023002"/>
    </source>
</evidence>
<dbReference type="GO" id="GO:0016706">
    <property type="term" value="F:2-oxoglutarate-dependent dioxygenase activity"/>
    <property type="evidence" value="ECO:0007669"/>
    <property type="project" value="UniProtKB-UniRule"/>
</dbReference>
<comment type="cofactor">
    <cofactor evidence="1 7">
        <name>L-ascorbate</name>
        <dbReference type="ChEBI" id="CHEBI:38290"/>
    </cofactor>
</comment>
<organism evidence="9 10">
    <name type="scientific">Leucothrix pacifica</name>
    <dbReference type="NCBI Taxonomy" id="1247513"/>
    <lineage>
        <taxon>Bacteria</taxon>
        <taxon>Pseudomonadati</taxon>
        <taxon>Pseudomonadota</taxon>
        <taxon>Gammaproteobacteria</taxon>
        <taxon>Thiotrichales</taxon>
        <taxon>Thiotrichaceae</taxon>
        <taxon>Leucothrix</taxon>
    </lineage>
</organism>
<evidence type="ECO:0000256" key="1">
    <source>
        <dbReference type="ARBA" id="ARBA00001961"/>
    </source>
</evidence>
<dbReference type="NCBIfam" id="NF003975">
    <property type="entry name" value="PRK05467.1-4"/>
    <property type="match status" value="1"/>
</dbReference>
<dbReference type="NCBIfam" id="NF003973">
    <property type="entry name" value="PRK05467.1-2"/>
    <property type="match status" value="1"/>
</dbReference>
<dbReference type="InterPro" id="IPR041097">
    <property type="entry name" value="PKHD_C"/>
</dbReference>
<dbReference type="Pfam" id="PF18331">
    <property type="entry name" value="PKHD_C"/>
    <property type="match status" value="1"/>
</dbReference>
<comment type="cofactor">
    <cofactor evidence="7">
        <name>Fe(2+)</name>
        <dbReference type="ChEBI" id="CHEBI:29033"/>
    </cofactor>
    <text evidence="7">Binds 1 Fe(2+) ion per subunit.</text>
</comment>
<dbReference type="GO" id="GO:0006974">
    <property type="term" value="P:DNA damage response"/>
    <property type="evidence" value="ECO:0007669"/>
    <property type="project" value="TreeGrafter"/>
</dbReference>
<protein>
    <submittedName>
        <fullName evidence="9">Fe2+-dependent dioxygenase</fullName>
    </submittedName>
</protein>
<dbReference type="InterPro" id="IPR044862">
    <property type="entry name" value="Pro_4_hyd_alph_FE2OG_OXY"/>
</dbReference>
<dbReference type="PROSITE" id="PS51471">
    <property type="entry name" value="FE2OG_OXY"/>
    <property type="match status" value="1"/>
</dbReference>
<dbReference type="SMART" id="SM00702">
    <property type="entry name" value="P4Hc"/>
    <property type="match status" value="1"/>
</dbReference>
<dbReference type="NCBIfam" id="NF003974">
    <property type="entry name" value="PRK05467.1-3"/>
    <property type="match status" value="1"/>
</dbReference>
<dbReference type="GO" id="GO:0006879">
    <property type="term" value="P:intracellular iron ion homeostasis"/>
    <property type="evidence" value="ECO:0007669"/>
    <property type="project" value="TreeGrafter"/>
</dbReference>
<dbReference type="GO" id="GO:0031418">
    <property type="term" value="F:L-ascorbic acid binding"/>
    <property type="evidence" value="ECO:0007669"/>
    <property type="project" value="UniProtKB-KW"/>
</dbReference>
<reference evidence="9 10" key="1">
    <citation type="submission" date="2018-05" db="EMBL/GenBank/DDBJ databases">
        <title>Leucothrix arctica sp. nov., isolated from Arctic seawater.</title>
        <authorList>
            <person name="Choi A."/>
            <person name="Baek K."/>
        </authorList>
    </citation>
    <scope>NUCLEOTIDE SEQUENCE [LARGE SCALE GENOMIC DNA]</scope>
    <source>
        <strain evidence="9 10">JCM 18388</strain>
    </source>
</reference>
<feature type="domain" description="Fe2OG dioxygenase" evidence="8">
    <location>
        <begin position="78"/>
        <end position="178"/>
    </location>
</feature>
<keyword evidence="6 7" id="KW-0408">Iron</keyword>
<dbReference type="Pfam" id="PF13640">
    <property type="entry name" value="2OG-FeII_Oxy_3"/>
    <property type="match status" value="1"/>
</dbReference>
<dbReference type="GO" id="GO:0005506">
    <property type="term" value="F:iron ion binding"/>
    <property type="evidence" value="ECO:0007669"/>
    <property type="project" value="UniProtKB-UniRule"/>
</dbReference>
<sequence length="227" mass="25532">MLIHLTKVLNAEQVKFARQHLDDADWTDGKVTAGEQSATVKHNTQLPESSETAQQLGNMILDALAQNTQFISSALPAKIFPPLFNCYENGGHFGTHIDNAIRIVPNSVVRVRTDLSATLFFSEPDEYDGGELEIDDIYGKQSIKLAAGDMVLYPSTSYHQVNPVTRGKRVSSFFWMQSMVRDDAQRDLLYQMDKSIQSIASQQGMQDHDVVRLTGVYHNLIRRWADT</sequence>
<evidence type="ECO:0000259" key="8">
    <source>
        <dbReference type="PROSITE" id="PS51471"/>
    </source>
</evidence>
<dbReference type="OrthoDB" id="9812472at2"/>
<feature type="binding site" evidence="7">
    <location>
        <position position="159"/>
    </location>
    <ligand>
        <name>Fe cation</name>
        <dbReference type="ChEBI" id="CHEBI:24875"/>
    </ligand>
</feature>
<dbReference type="PANTHER" id="PTHR41536:SF1">
    <property type="entry name" value="PKHD-TYPE HYDROXYLASE YBIX"/>
    <property type="match status" value="1"/>
</dbReference>
<dbReference type="AlphaFoldDB" id="A0A317C8A6"/>
<keyword evidence="5 7" id="KW-0560">Oxidoreductase</keyword>
<name>A0A317C8A6_9GAMM</name>
<feature type="binding site" evidence="7">
    <location>
        <position position="98"/>
    </location>
    <ligand>
        <name>Fe cation</name>
        <dbReference type="ChEBI" id="CHEBI:24875"/>
    </ligand>
</feature>